<name>A0A1F5PJK8_9BACT</name>
<reference evidence="1 2" key="1">
    <citation type="journal article" date="2016" name="Nat. Commun.">
        <title>Thousands of microbial genomes shed light on interconnected biogeochemical processes in an aquifer system.</title>
        <authorList>
            <person name="Anantharaman K."/>
            <person name="Brown C.T."/>
            <person name="Hug L.A."/>
            <person name="Sharon I."/>
            <person name="Castelle C.J."/>
            <person name="Probst A.J."/>
            <person name="Thomas B.C."/>
            <person name="Singh A."/>
            <person name="Wilkins M.J."/>
            <person name="Karaoz U."/>
            <person name="Brodie E.L."/>
            <person name="Williams K.H."/>
            <person name="Hubbard S.S."/>
            <person name="Banfield J.F."/>
        </authorList>
    </citation>
    <scope>NUCLEOTIDE SEQUENCE [LARGE SCALE GENOMIC DNA]</scope>
</reference>
<evidence type="ECO:0000313" key="2">
    <source>
        <dbReference type="Proteomes" id="UP000177682"/>
    </source>
</evidence>
<dbReference type="EMBL" id="MFEY01000007">
    <property type="protein sequence ID" value="OGE90128.1"/>
    <property type="molecule type" value="Genomic_DNA"/>
</dbReference>
<comment type="caution">
    <text evidence="1">The sequence shown here is derived from an EMBL/GenBank/DDBJ whole genome shotgun (WGS) entry which is preliminary data.</text>
</comment>
<protein>
    <submittedName>
        <fullName evidence="1">Uncharacterized protein</fullName>
    </submittedName>
</protein>
<gene>
    <name evidence="1" type="ORF">A3E29_03400</name>
</gene>
<proteinExistence type="predicted"/>
<accession>A0A1F5PJK8</accession>
<evidence type="ECO:0000313" key="1">
    <source>
        <dbReference type="EMBL" id="OGE90128.1"/>
    </source>
</evidence>
<dbReference type="AlphaFoldDB" id="A0A1F5PJK8"/>
<organism evidence="1 2">
    <name type="scientific">Candidatus Doudnabacteria bacterium RIFCSPHIGHO2_12_FULL_48_16</name>
    <dbReference type="NCBI Taxonomy" id="1817838"/>
    <lineage>
        <taxon>Bacteria</taxon>
        <taxon>Candidatus Doudnaibacteriota</taxon>
    </lineage>
</organism>
<sequence length="132" mass="15375">MQDVRSLTMQLKVLTRASKKPIIICFIDQPKLGGVKMKTRTEVVDTNRSYAELYSAYFENRAAVTVAELYDTRGHFEGPTAYLERHEDRYFVLSHQWMPTNEPGGQQWVFRWNKVDGREKPLQLIRLVVPTA</sequence>
<dbReference type="Proteomes" id="UP000177682">
    <property type="component" value="Unassembled WGS sequence"/>
</dbReference>